<organism evidence="2 3">
    <name type="scientific">Rotaria magnacalcarata</name>
    <dbReference type="NCBI Taxonomy" id="392030"/>
    <lineage>
        <taxon>Eukaryota</taxon>
        <taxon>Metazoa</taxon>
        <taxon>Spiralia</taxon>
        <taxon>Gnathifera</taxon>
        <taxon>Rotifera</taxon>
        <taxon>Eurotatoria</taxon>
        <taxon>Bdelloidea</taxon>
        <taxon>Philodinida</taxon>
        <taxon>Philodinidae</taxon>
        <taxon>Rotaria</taxon>
    </lineage>
</organism>
<evidence type="ECO:0000313" key="3">
    <source>
        <dbReference type="Proteomes" id="UP000663842"/>
    </source>
</evidence>
<dbReference type="AlphaFoldDB" id="A0A819BB77"/>
<dbReference type="InterPro" id="IPR016024">
    <property type="entry name" value="ARM-type_fold"/>
</dbReference>
<gene>
    <name evidence="2" type="ORF">UXM345_LOCUS4401</name>
    <name evidence="1" type="ORF">XDN619_LOCUS4804</name>
</gene>
<comment type="caution">
    <text evidence="2">The sequence shown here is derived from an EMBL/GenBank/DDBJ whole genome shotgun (WGS) entry which is preliminary data.</text>
</comment>
<dbReference type="Gene3D" id="1.25.40.290">
    <property type="entry name" value="ARM repeat domains"/>
    <property type="match status" value="1"/>
</dbReference>
<evidence type="ECO:0000313" key="1">
    <source>
        <dbReference type="EMBL" id="CAF2028545.1"/>
    </source>
</evidence>
<dbReference type="EMBL" id="CAJNRG010001166">
    <property type="protein sequence ID" value="CAF2028545.1"/>
    <property type="molecule type" value="Genomic_DNA"/>
</dbReference>
<protein>
    <recommendedName>
        <fullName evidence="4">DNA alkylation repair protein</fullName>
    </recommendedName>
</protein>
<dbReference type="SUPFAM" id="SSF48371">
    <property type="entry name" value="ARM repeat"/>
    <property type="match status" value="1"/>
</dbReference>
<name>A0A819BB77_9BILA</name>
<evidence type="ECO:0000313" key="2">
    <source>
        <dbReference type="EMBL" id="CAF3793915.1"/>
    </source>
</evidence>
<sequence length="222" mass="25825">MEFLALDIDLILKNNFPEFDYSMVDTKLGIVQKLEHIALSVDAQFGFKKFEQFLSHKSDIIRSLACYLLANQPLSFKDKLNLMTRLAEDQNSGVREWAWLAIRPDFAKNSPQNIPYLIDFTCQSPNLRRFASELSRPRGVWCKHIVEFKEEPWLGLGIIEPMKSDESKYVQLSVGNWLNDASKSQASWVKKLCLEWQEKSPTNHTYNICKRAQRTINKIPRL</sequence>
<proteinExistence type="predicted"/>
<accession>A0A819BB77</accession>
<evidence type="ECO:0008006" key="4">
    <source>
        <dbReference type="Google" id="ProtNLM"/>
    </source>
</evidence>
<reference evidence="2" key="1">
    <citation type="submission" date="2021-02" db="EMBL/GenBank/DDBJ databases">
        <authorList>
            <person name="Nowell W R."/>
        </authorList>
    </citation>
    <scope>NUCLEOTIDE SEQUENCE</scope>
</reference>
<dbReference type="Proteomes" id="UP000663887">
    <property type="component" value="Unassembled WGS sequence"/>
</dbReference>
<dbReference type="Proteomes" id="UP000663842">
    <property type="component" value="Unassembled WGS sequence"/>
</dbReference>
<dbReference type="EMBL" id="CAJOBF010000300">
    <property type="protein sequence ID" value="CAF3793915.1"/>
    <property type="molecule type" value="Genomic_DNA"/>
</dbReference>